<evidence type="ECO:0000313" key="2">
    <source>
        <dbReference type="EMBL" id="CUI17829.1"/>
    </source>
</evidence>
<dbReference type="PATRIC" id="fig|389348.3.peg.2506"/>
<evidence type="ECO:0008006" key="4">
    <source>
        <dbReference type="Google" id="ProtNLM"/>
    </source>
</evidence>
<dbReference type="KEGG" id="pnl:PNK_2228"/>
<protein>
    <recommendedName>
        <fullName evidence="4">Tetratricopeptide repeat protein</fullName>
    </recommendedName>
</protein>
<dbReference type="STRING" id="389348.PNK_2228"/>
<dbReference type="InParanoid" id="A0A0U5JIM1"/>
<feature type="transmembrane region" description="Helical" evidence="1">
    <location>
        <begin position="41"/>
        <end position="59"/>
    </location>
</feature>
<organism evidence="2 3">
    <name type="scientific">Candidatus Protochlamydia naegleriophila</name>
    <dbReference type="NCBI Taxonomy" id="389348"/>
    <lineage>
        <taxon>Bacteria</taxon>
        <taxon>Pseudomonadati</taxon>
        <taxon>Chlamydiota</taxon>
        <taxon>Chlamydiia</taxon>
        <taxon>Parachlamydiales</taxon>
        <taxon>Parachlamydiaceae</taxon>
        <taxon>Candidatus Protochlamydia</taxon>
    </lineage>
</organism>
<keyword evidence="1" id="KW-0472">Membrane</keyword>
<dbReference type="EMBL" id="LN879502">
    <property type="protein sequence ID" value="CUI17829.1"/>
    <property type="molecule type" value="Genomic_DNA"/>
</dbReference>
<dbReference type="AlphaFoldDB" id="A0A0U5JIM1"/>
<accession>A0A0U5JIM1</accession>
<feature type="transmembrane region" description="Helical" evidence="1">
    <location>
        <begin position="65"/>
        <end position="85"/>
    </location>
</feature>
<dbReference type="SUPFAM" id="SSF48452">
    <property type="entry name" value="TPR-like"/>
    <property type="match status" value="1"/>
</dbReference>
<keyword evidence="1" id="KW-0812">Transmembrane</keyword>
<gene>
    <name evidence="2" type="ORF">PNK_2228</name>
</gene>
<sequence>MTTAEKEVLLEFDREFYKNRTQGLIDPAINRFQRILKSYTIFNLFFITLLLAELIYFFVHLTFLAQTFVLAIHLALIIVTIFSYFTMRMYFQTRKTERLMELRTEFLQACESSLQDLEESPEYHLTISYACCKLAADLHANEYTIYPAPFRLDFLSPSFEKVSCWFHWQDVHLMKELLLQACIEEHIKLVRLEPTNLETHTGLANAYVMLSGLYVDPRTVEGLDDERWIPANKYNETFQLKFRSIAERAIEEFKILSDYAPHDPWVHAQLAYSYHDLQMPTEEIREYEIILQLCPDDKETLFKLGKLYFEQGLNAKGLHVYETLKKSNYKKAESLIHFYGAYATHAKN</sequence>
<proteinExistence type="predicted"/>
<reference evidence="3" key="1">
    <citation type="submission" date="2015-09" db="EMBL/GenBank/DDBJ databases">
        <authorList>
            <person name="Bertelli C."/>
        </authorList>
    </citation>
    <scope>NUCLEOTIDE SEQUENCE [LARGE SCALE GENOMIC DNA]</scope>
    <source>
        <strain evidence="3">KNic</strain>
    </source>
</reference>
<evidence type="ECO:0000256" key="1">
    <source>
        <dbReference type="SAM" id="Phobius"/>
    </source>
</evidence>
<keyword evidence="3" id="KW-1185">Reference proteome</keyword>
<dbReference type="RefSeq" id="WP_051981768.1">
    <property type="nucleotide sequence ID" value="NZ_LN879502.1"/>
</dbReference>
<dbReference type="Proteomes" id="UP000069902">
    <property type="component" value="Chromosome cPNK"/>
</dbReference>
<dbReference type="InterPro" id="IPR011990">
    <property type="entry name" value="TPR-like_helical_dom_sf"/>
</dbReference>
<keyword evidence="1" id="KW-1133">Transmembrane helix</keyword>
<dbReference type="Gene3D" id="1.25.40.10">
    <property type="entry name" value="Tetratricopeptide repeat domain"/>
    <property type="match status" value="1"/>
</dbReference>
<evidence type="ECO:0000313" key="3">
    <source>
        <dbReference type="Proteomes" id="UP000069902"/>
    </source>
</evidence>
<name>A0A0U5JIM1_9BACT</name>